<accession>A0A0W8FZ12</accession>
<sequence length="629" mass="69331">MKEFRFRIILILGAVALSLYLLYPTYADSQNTKSIKAELTQFSDSVRAANPQLSEDRLDRMVSMREDEIYASNPDYRTAREKRVKLGLDLQGGMYLVMEVNTAKLLEKLAKDPDQKFMEILNEAEQQAKIEEVNVVSVLAQKLQQNNIRLSRYFGSIRQDDSEIISTLEDQESDAVTRAIEIIRNRVDQYGVSEPSIQRQGARRIIVELPGISKEEDAKRLLQGSALLEFKIVREADFTIQVMNAIDSKLAELLKTGSDTTIVSDTTAVEDMTEEQFAREHPFFSVALINPQSPYADAFVRQSDKPKLESYLARPEIQNVIPDNVLFAFWAKPEAKQDGEDIYRLALVNKKAELTGGVIVDAQSNIDPQTSAPIVNMQMNSEGAREWARITGANIDKRCAIILDGVIYSAPTIRNKIPSGNSVIEGIGDLTEAKLLEIVLKAGALPAPVDIIEERTVGPSLGQDSISQGFSSTLIGFLLVAVFMIFYYSKTGAIADLSLFFTVLFIMGILAGFNATLTLPGIAGIILTIGMAVDANVIIYERIREELSTGKTIRAAIQSGYSNSYSAIFDSNITTFFTGVILYQFGSGPVQGFALTLMIGIVCSLFAALVVTRVVLDMMAAKGMKVNIG</sequence>
<dbReference type="GO" id="GO:0006886">
    <property type="term" value="P:intracellular protein transport"/>
    <property type="evidence" value="ECO:0007669"/>
    <property type="project" value="InterPro"/>
</dbReference>
<evidence type="ECO:0000259" key="10">
    <source>
        <dbReference type="Pfam" id="PF02355"/>
    </source>
</evidence>
<protein>
    <submittedName>
        <fullName evidence="13">Protein-export membrane protein secd</fullName>
    </submittedName>
</protein>
<keyword evidence="6 9" id="KW-1133">Transmembrane helix</keyword>
<dbReference type="Pfam" id="PF21760">
    <property type="entry name" value="SecD_1st"/>
    <property type="match status" value="1"/>
</dbReference>
<evidence type="ECO:0000259" key="12">
    <source>
        <dbReference type="Pfam" id="PF22599"/>
    </source>
</evidence>
<proteinExistence type="inferred from homology"/>
<dbReference type="Gene3D" id="3.30.1360.200">
    <property type="match status" value="1"/>
</dbReference>
<keyword evidence="4 9" id="KW-0812">Transmembrane</keyword>
<dbReference type="InterPro" id="IPR005791">
    <property type="entry name" value="SecD"/>
</dbReference>
<dbReference type="Pfam" id="PF02355">
    <property type="entry name" value="SecD_SecF_C"/>
    <property type="match status" value="1"/>
</dbReference>
<gene>
    <name evidence="13" type="ORF">ASZ90_004252</name>
</gene>
<dbReference type="InterPro" id="IPR055344">
    <property type="entry name" value="SecD_SecF_C_bact"/>
</dbReference>
<feature type="transmembrane region" description="Helical" evidence="9">
    <location>
        <begin position="592"/>
        <end position="616"/>
    </location>
</feature>
<comment type="caution">
    <text evidence="13">The sequence shown here is derived from an EMBL/GenBank/DDBJ whole genome shotgun (WGS) entry which is preliminary data.</text>
</comment>
<evidence type="ECO:0000256" key="4">
    <source>
        <dbReference type="ARBA" id="ARBA00022692"/>
    </source>
</evidence>
<evidence type="ECO:0000256" key="8">
    <source>
        <dbReference type="ARBA" id="ARBA00023136"/>
    </source>
</evidence>
<dbReference type="AlphaFoldDB" id="A0A0W8FZ12"/>
<dbReference type="InterPro" id="IPR022813">
    <property type="entry name" value="SecD/SecF_arch_bac"/>
</dbReference>
<keyword evidence="7" id="KW-0811">Translocation</keyword>
<reference evidence="13" key="1">
    <citation type="journal article" date="2015" name="Proc. Natl. Acad. Sci. U.S.A.">
        <title>Networks of energetic and metabolic interactions define dynamics in microbial communities.</title>
        <authorList>
            <person name="Embree M."/>
            <person name="Liu J.K."/>
            <person name="Al-Bassam M.M."/>
            <person name="Zengler K."/>
        </authorList>
    </citation>
    <scope>NUCLEOTIDE SEQUENCE</scope>
</reference>
<dbReference type="PANTHER" id="PTHR30081">
    <property type="entry name" value="PROTEIN-EXPORT MEMBRANE PROTEIN SEC"/>
    <property type="match status" value="1"/>
</dbReference>
<feature type="domain" description="Protein export membrane protein SecD/SecF C-terminal" evidence="10">
    <location>
        <begin position="450"/>
        <end position="618"/>
    </location>
</feature>
<evidence type="ECO:0000256" key="2">
    <source>
        <dbReference type="ARBA" id="ARBA00022448"/>
    </source>
</evidence>
<feature type="transmembrane region" description="Helical" evidence="9">
    <location>
        <begin position="564"/>
        <end position="586"/>
    </location>
</feature>
<evidence type="ECO:0000256" key="3">
    <source>
        <dbReference type="ARBA" id="ARBA00022475"/>
    </source>
</evidence>
<feature type="transmembrane region" description="Helical" evidence="9">
    <location>
        <begin position="469"/>
        <end position="488"/>
    </location>
</feature>
<dbReference type="Pfam" id="PF22599">
    <property type="entry name" value="SecDF_P1_head"/>
    <property type="match status" value="1"/>
</dbReference>
<evidence type="ECO:0000256" key="9">
    <source>
        <dbReference type="SAM" id="Phobius"/>
    </source>
</evidence>
<comment type="subcellular location">
    <subcellularLocation>
        <location evidence="1">Cell membrane</location>
        <topology evidence="1">Multi-pass membrane protein</topology>
    </subcellularLocation>
</comment>
<evidence type="ECO:0000313" key="13">
    <source>
        <dbReference type="EMBL" id="KUG25918.1"/>
    </source>
</evidence>
<dbReference type="HAMAP" id="MF_01463_B">
    <property type="entry name" value="SecD_B"/>
    <property type="match status" value="1"/>
</dbReference>
<feature type="transmembrane region" description="Helical" evidence="9">
    <location>
        <begin position="521"/>
        <end position="543"/>
    </location>
</feature>
<dbReference type="NCBIfam" id="TIGR00916">
    <property type="entry name" value="2A0604s01"/>
    <property type="match status" value="1"/>
</dbReference>
<keyword evidence="3" id="KW-1003">Cell membrane</keyword>
<feature type="domain" description="SecDF P1 head subdomain" evidence="12">
    <location>
        <begin position="345"/>
        <end position="447"/>
    </location>
</feature>
<feature type="domain" description="Protein translocase subunit SecDF P1" evidence="11">
    <location>
        <begin position="176"/>
        <end position="234"/>
    </location>
</feature>
<evidence type="ECO:0000259" key="11">
    <source>
        <dbReference type="Pfam" id="PF21760"/>
    </source>
</evidence>
<dbReference type="GO" id="GO:0005886">
    <property type="term" value="C:plasma membrane"/>
    <property type="evidence" value="ECO:0007669"/>
    <property type="project" value="UniProtKB-SubCell"/>
</dbReference>
<dbReference type="PANTHER" id="PTHR30081:SF1">
    <property type="entry name" value="PROTEIN TRANSLOCASE SUBUNIT SECD"/>
    <property type="match status" value="1"/>
</dbReference>
<dbReference type="InterPro" id="IPR048631">
    <property type="entry name" value="SecD_1st"/>
</dbReference>
<dbReference type="Gene3D" id="3.30.70.3220">
    <property type="match status" value="1"/>
</dbReference>
<keyword evidence="2" id="KW-0813">Transport</keyword>
<organism evidence="13">
    <name type="scientific">hydrocarbon metagenome</name>
    <dbReference type="NCBI Taxonomy" id="938273"/>
    <lineage>
        <taxon>unclassified sequences</taxon>
        <taxon>metagenomes</taxon>
        <taxon>ecological metagenomes</taxon>
    </lineage>
</organism>
<evidence type="ECO:0000256" key="5">
    <source>
        <dbReference type="ARBA" id="ARBA00022927"/>
    </source>
</evidence>
<dbReference type="NCBIfam" id="TIGR01129">
    <property type="entry name" value="secD"/>
    <property type="match status" value="1"/>
</dbReference>
<dbReference type="InterPro" id="IPR054384">
    <property type="entry name" value="SecDF_P1_head"/>
</dbReference>
<keyword evidence="8 9" id="KW-0472">Membrane</keyword>
<dbReference type="FunFam" id="1.20.1640.10:FF:000004">
    <property type="entry name" value="Protein translocase subunit SecD"/>
    <property type="match status" value="1"/>
</dbReference>
<dbReference type="Gene3D" id="1.20.1640.10">
    <property type="entry name" value="Multidrug efflux transporter AcrB transmembrane domain"/>
    <property type="match status" value="1"/>
</dbReference>
<feature type="transmembrane region" description="Helical" evidence="9">
    <location>
        <begin position="495"/>
        <end position="515"/>
    </location>
</feature>
<dbReference type="GO" id="GO:0015450">
    <property type="term" value="F:protein-transporting ATPase activity"/>
    <property type="evidence" value="ECO:0007669"/>
    <property type="project" value="InterPro"/>
</dbReference>
<dbReference type="InterPro" id="IPR048634">
    <property type="entry name" value="SecD_SecF_C"/>
</dbReference>
<dbReference type="SUPFAM" id="SSF82866">
    <property type="entry name" value="Multidrug efflux transporter AcrB transmembrane domain"/>
    <property type="match status" value="1"/>
</dbReference>
<name>A0A0W8FZ12_9ZZZZ</name>
<evidence type="ECO:0000256" key="7">
    <source>
        <dbReference type="ARBA" id="ARBA00023010"/>
    </source>
</evidence>
<evidence type="ECO:0000256" key="1">
    <source>
        <dbReference type="ARBA" id="ARBA00004651"/>
    </source>
</evidence>
<dbReference type="EMBL" id="LNQE01000574">
    <property type="protein sequence ID" value="KUG25918.1"/>
    <property type="molecule type" value="Genomic_DNA"/>
</dbReference>
<keyword evidence="5" id="KW-0653">Protein transport</keyword>
<evidence type="ECO:0000256" key="6">
    <source>
        <dbReference type="ARBA" id="ARBA00022989"/>
    </source>
</evidence>